<dbReference type="SUPFAM" id="SSF46785">
    <property type="entry name" value="Winged helix' DNA-binding domain"/>
    <property type="match status" value="1"/>
</dbReference>
<dbReference type="AlphaFoldDB" id="A0A0G1RTQ8"/>
<proteinExistence type="predicted"/>
<organism evidence="2 3">
    <name type="scientific">Candidatus Azambacteria bacterium GW2011_GWB1_46_27</name>
    <dbReference type="NCBI Taxonomy" id="1618617"/>
    <lineage>
        <taxon>Bacteria</taxon>
        <taxon>Candidatus Azamiibacteriota</taxon>
    </lineage>
</organism>
<sequence>MAKKQLQLEAKLFKGFSDQSRLAILEVILDSPKTVSEIVKVTKLSQPNTTDLRASYTLIRPCVTPS</sequence>
<evidence type="ECO:0000313" key="3">
    <source>
        <dbReference type="Proteomes" id="UP000034067"/>
    </source>
</evidence>
<accession>A0A0G1RTQ8</accession>
<dbReference type="InterPro" id="IPR036388">
    <property type="entry name" value="WH-like_DNA-bd_sf"/>
</dbReference>
<feature type="domain" description="HTH arsR-type" evidence="1">
    <location>
        <begin position="18"/>
        <end position="49"/>
    </location>
</feature>
<protein>
    <recommendedName>
        <fullName evidence="1">HTH arsR-type domain-containing protein</fullName>
    </recommendedName>
</protein>
<dbReference type="EMBL" id="LCMJ01000048">
    <property type="protein sequence ID" value="KKU33353.1"/>
    <property type="molecule type" value="Genomic_DNA"/>
</dbReference>
<comment type="caution">
    <text evidence="2">The sequence shown here is derived from an EMBL/GenBank/DDBJ whole genome shotgun (WGS) entry which is preliminary data.</text>
</comment>
<reference evidence="2 3" key="1">
    <citation type="journal article" date="2015" name="Nature">
        <title>rRNA introns, odd ribosomes, and small enigmatic genomes across a large radiation of phyla.</title>
        <authorList>
            <person name="Brown C.T."/>
            <person name="Hug L.A."/>
            <person name="Thomas B.C."/>
            <person name="Sharon I."/>
            <person name="Castelle C.J."/>
            <person name="Singh A."/>
            <person name="Wilkins M.J."/>
            <person name="Williams K.H."/>
            <person name="Banfield J.F."/>
        </authorList>
    </citation>
    <scope>NUCLEOTIDE SEQUENCE [LARGE SCALE GENOMIC DNA]</scope>
</reference>
<evidence type="ECO:0000259" key="1">
    <source>
        <dbReference type="Pfam" id="PF01022"/>
    </source>
</evidence>
<gene>
    <name evidence="2" type="ORF">UX48_C0048G0011</name>
</gene>
<dbReference type="CDD" id="cd00090">
    <property type="entry name" value="HTH_ARSR"/>
    <property type="match status" value="1"/>
</dbReference>
<dbReference type="InterPro" id="IPR001845">
    <property type="entry name" value="HTH_ArsR_DNA-bd_dom"/>
</dbReference>
<dbReference type="InterPro" id="IPR036390">
    <property type="entry name" value="WH_DNA-bd_sf"/>
</dbReference>
<evidence type="ECO:0000313" key="2">
    <source>
        <dbReference type="EMBL" id="KKU33353.1"/>
    </source>
</evidence>
<name>A0A0G1RTQ8_9BACT</name>
<dbReference type="Pfam" id="PF01022">
    <property type="entry name" value="HTH_5"/>
    <property type="match status" value="1"/>
</dbReference>
<dbReference type="Gene3D" id="1.10.10.10">
    <property type="entry name" value="Winged helix-like DNA-binding domain superfamily/Winged helix DNA-binding domain"/>
    <property type="match status" value="1"/>
</dbReference>
<dbReference type="InterPro" id="IPR011991">
    <property type="entry name" value="ArsR-like_HTH"/>
</dbReference>
<dbReference type="Proteomes" id="UP000034067">
    <property type="component" value="Unassembled WGS sequence"/>
</dbReference>
<dbReference type="GO" id="GO:0003700">
    <property type="term" value="F:DNA-binding transcription factor activity"/>
    <property type="evidence" value="ECO:0007669"/>
    <property type="project" value="InterPro"/>
</dbReference>